<feature type="region of interest" description="Disordered" evidence="6">
    <location>
        <begin position="106"/>
        <end position="135"/>
    </location>
</feature>
<dbReference type="SUPFAM" id="SSF57701">
    <property type="entry name" value="Zn2/Cys6 DNA-binding domain"/>
    <property type="match status" value="1"/>
</dbReference>
<dbReference type="CDD" id="cd12148">
    <property type="entry name" value="fungal_TF_MHR"/>
    <property type="match status" value="1"/>
</dbReference>
<evidence type="ECO:0000256" key="6">
    <source>
        <dbReference type="SAM" id="MobiDB-lite"/>
    </source>
</evidence>
<organism evidence="8 9">
    <name type="scientific">Pseudallescheria apiosperma</name>
    <name type="common">Scedosporium apiospermum</name>
    <dbReference type="NCBI Taxonomy" id="563466"/>
    <lineage>
        <taxon>Eukaryota</taxon>
        <taxon>Fungi</taxon>
        <taxon>Dikarya</taxon>
        <taxon>Ascomycota</taxon>
        <taxon>Pezizomycotina</taxon>
        <taxon>Sordariomycetes</taxon>
        <taxon>Hypocreomycetidae</taxon>
        <taxon>Microascales</taxon>
        <taxon>Microascaceae</taxon>
        <taxon>Scedosporium</taxon>
    </lineage>
</organism>
<comment type="caution">
    <text evidence="8">The sequence shown here is derived from an EMBL/GenBank/DDBJ whole genome shotgun (WGS) entry which is preliminary data.</text>
</comment>
<dbReference type="OrthoDB" id="5370478at2759"/>
<dbReference type="AlphaFoldDB" id="A0A084G0Y0"/>
<dbReference type="RefSeq" id="XP_016640791.1">
    <property type="nucleotide sequence ID" value="XM_016788964.1"/>
</dbReference>
<evidence type="ECO:0000313" key="8">
    <source>
        <dbReference type="EMBL" id="KEZ40992.1"/>
    </source>
</evidence>
<feature type="compositionally biased region" description="Low complexity" evidence="6">
    <location>
        <begin position="325"/>
        <end position="336"/>
    </location>
</feature>
<reference evidence="8 9" key="1">
    <citation type="journal article" date="2014" name="Genome Announc.">
        <title>Draft genome sequence of the pathogenic fungus Scedosporium apiospermum.</title>
        <authorList>
            <person name="Vandeputte P."/>
            <person name="Ghamrawi S."/>
            <person name="Rechenmann M."/>
            <person name="Iltis A."/>
            <person name="Giraud S."/>
            <person name="Fleury M."/>
            <person name="Thornton C."/>
            <person name="Delhaes L."/>
            <person name="Meyer W."/>
            <person name="Papon N."/>
            <person name="Bouchara J.P."/>
        </authorList>
    </citation>
    <scope>NUCLEOTIDE SEQUENCE [LARGE SCALE GENOMIC DNA]</scope>
    <source>
        <strain evidence="8 9">IHEM 14462</strain>
    </source>
</reference>
<evidence type="ECO:0000256" key="4">
    <source>
        <dbReference type="ARBA" id="ARBA00023163"/>
    </source>
</evidence>
<keyword evidence="5" id="KW-0539">Nucleus</keyword>
<dbReference type="CDD" id="cd00067">
    <property type="entry name" value="GAL4"/>
    <property type="match status" value="1"/>
</dbReference>
<evidence type="ECO:0000313" key="9">
    <source>
        <dbReference type="Proteomes" id="UP000028545"/>
    </source>
</evidence>
<keyword evidence="3" id="KW-0805">Transcription regulation</keyword>
<keyword evidence="4" id="KW-0804">Transcription</keyword>
<dbReference type="GO" id="GO:0000981">
    <property type="term" value="F:DNA-binding transcription factor activity, RNA polymerase II-specific"/>
    <property type="evidence" value="ECO:0007669"/>
    <property type="project" value="InterPro"/>
</dbReference>
<comment type="subcellular location">
    <subcellularLocation>
        <location evidence="1">Nucleus</location>
    </subcellularLocation>
</comment>
<dbReference type="EMBL" id="JOWA01000110">
    <property type="protein sequence ID" value="KEZ40992.1"/>
    <property type="molecule type" value="Genomic_DNA"/>
</dbReference>
<dbReference type="InterPro" id="IPR001138">
    <property type="entry name" value="Zn2Cys6_DnaBD"/>
</dbReference>
<dbReference type="GO" id="GO:0006351">
    <property type="term" value="P:DNA-templated transcription"/>
    <property type="evidence" value="ECO:0007669"/>
    <property type="project" value="InterPro"/>
</dbReference>
<dbReference type="Gene3D" id="4.10.240.10">
    <property type="entry name" value="Zn(2)-C6 fungal-type DNA-binding domain"/>
    <property type="match status" value="1"/>
</dbReference>
<name>A0A084G0Y0_PSEDA</name>
<dbReference type="OMA" id="DLFQSHF"/>
<dbReference type="SMART" id="SM00066">
    <property type="entry name" value="GAL4"/>
    <property type="match status" value="1"/>
</dbReference>
<dbReference type="InterPro" id="IPR050815">
    <property type="entry name" value="TF_fung"/>
</dbReference>
<feature type="region of interest" description="Disordered" evidence="6">
    <location>
        <begin position="42"/>
        <end position="63"/>
    </location>
</feature>
<feature type="compositionally biased region" description="Basic and acidic residues" evidence="6">
    <location>
        <begin position="121"/>
        <end position="135"/>
    </location>
</feature>
<dbReference type="InterPro" id="IPR007219">
    <property type="entry name" value="XnlR_reg_dom"/>
</dbReference>
<dbReference type="GO" id="GO:0003677">
    <property type="term" value="F:DNA binding"/>
    <property type="evidence" value="ECO:0007669"/>
    <property type="project" value="InterPro"/>
</dbReference>
<dbReference type="HOGENOM" id="CLU_005024_1_1_1"/>
<dbReference type="GO" id="GO:0005634">
    <property type="term" value="C:nucleus"/>
    <property type="evidence" value="ECO:0007669"/>
    <property type="project" value="UniProtKB-SubCell"/>
</dbReference>
<accession>A0A084G0Y0</accession>
<dbReference type="PANTHER" id="PTHR47338:SF5">
    <property type="entry name" value="ZN(II)2CYS6 TRANSCRIPTION FACTOR (EUROFUNG)"/>
    <property type="match status" value="1"/>
</dbReference>
<dbReference type="InterPro" id="IPR036864">
    <property type="entry name" value="Zn2-C6_fun-type_DNA-bd_sf"/>
</dbReference>
<dbReference type="Proteomes" id="UP000028545">
    <property type="component" value="Unassembled WGS sequence"/>
</dbReference>
<keyword evidence="9" id="KW-1185">Reference proteome</keyword>
<feature type="domain" description="Zn(2)-C6 fungal-type" evidence="7">
    <location>
        <begin position="71"/>
        <end position="103"/>
    </location>
</feature>
<gene>
    <name evidence="8" type="ORF">SAPIO_CDS7014</name>
</gene>
<keyword evidence="2" id="KW-0479">Metal-binding</keyword>
<evidence type="ECO:0000256" key="3">
    <source>
        <dbReference type="ARBA" id="ARBA00023015"/>
    </source>
</evidence>
<feature type="region of interest" description="Disordered" evidence="6">
    <location>
        <begin position="322"/>
        <end position="349"/>
    </location>
</feature>
<dbReference type="GO" id="GO:0008270">
    <property type="term" value="F:zinc ion binding"/>
    <property type="evidence" value="ECO:0007669"/>
    <property type="project" value="InterPro"/>
</dbReference>
<feature type="compositionally biased region" description="Polar residues" evidence="6">
    <location>
        <begin position="752"/>
        <end position="791"/>
    </location>
</feature>
<dbReference type="VEuPathDB" id="FungiDB:SAPIO_CDS7014"/>
<dbReference type="PROSITE" id="PS50048">
    <property type="entry name" value="ZN2_CY6_FUNGAL_2"/>
    <property type="match status" value="1"/>
</dbReference>
<dbReference type="Pfam" id="PF04082">
    <property type="entry name" value="Fungal_trans"/>
    <property type="match status" value="1"/>
</dbReference>
<evidence type="ECO:0000256" key="2">
    <source>
        <dbReference type="ARBA" id="ARBA00022723"/>
    </source>
</evidence>
<evidence type="ECO:0000256" key="5">
    <source>
        <dbReference type="ARBA" id="ARBA00023242"/>
    </source>
</evidence>
<dbReference type="SMART" id="SM00906">
    <property type="entry name" value="Fungal_trans"/>
    <property type="match status" value="1"/>
</dbReference>
<dbReference type="PANTHER" id="PTHR47338">
    <property type="entry name" value="ZN(II)2CYS6 TRANSCRIPTION FACTOR (EUROFUNG)-RELATED"/>
    <property type="match status" value="1"/>
</dbReference>
<dbReference type="GeneID" id="27726086"/>
<dbReference type="PROSITE" id="PS00463">
    <property type="entry name" value="ZN2_CY6_FUNGAL_1"/>
    <property type="match status" value="1"/>
</dbReference>
<dbReference type="Pfam" id="PF00172">
    <property type="entry name" value="Zn_clus"/>
    <property type="match status" value="1"/>
</dbReference>
<evidence type="ECO:0000259" key="7">
    <source>
        <dbReference type="PROSITE" id="PS50048"/>
    </source>
</evidence>
<sequence length="905" mass="100695">MSFTVLRLIYPLPLSEPTATQQHFGPPSQGDRADVVTDTGIVEGRPSLSATPRPDPRKLKMARPPLRSSIACLRCRKSKIKCDNDGGTSACETCIKGGHKCQYPDTITSPAKRSDSVAAPKQERDGGPERKRRRLDDLSSWVSQRATAYAEEVLSYPFLRGELWDQVFNIYRLHFSTELPFLHLATLKEKIDLRQKGNLKSDPDVNLVLLGILTLTARFHTDLVKYVAAMTPSSSGPRSRQGSTRIDPNSASEFYASSLTTALGSLPDAVTVVSVERVQAFLMLGLYEWTRNGPQGGVRAWMYVGVAIRMAQALRLGFGDTVAQNNNSTKSNNNPNDRVRLRNKRMNKPDGSTSDWIIEREIRRRTMFSCFILDRLLAVGDDRASMISSSDLHIQLPCSEVAFDLASDVYTGFLNDPEDLSQQGKRMSGDDSVLSRFVKLVDLWGEITRYSFSGGRATEGDRRPWDSGSTFMRLRKRLDAFYGHLPDTFTLSPKNFYRHDNHQATSTYVSLHVLGAICQIMIHREYIPFIPIRCNGPVGPLDPPLILDDSPPGFWEESAEHVFKSARDIVDLVELSGDKLPQSSLVLFSIWTAAFCGLYAIHFPHMDTHYHMINEGDVQSQHDDIFDPTKRSATGVTFRTLTKLVPFLPLAGTYLRIFKDCDRYFTQVTSDFYKYGGRNSAPENVGRQTSGDGGRGVQGGGGREWKTHKGKITSNGNIFPSDDRNSAYEESEASHAQSPDRDTSTGVEGYEQNISLAPTPSLSAATLDESNTSRATRTEPSASFTPINSAVQAPRAPETSQAPPLRPPETPPVETSYRAPQLAQEALEQYYQMDTSPMMRSAFISADGELFPHDTTNPLTYIEAHENTRLSCVFADMPPFSGSGDFVCPFPPLQPVRWDVQCFEE</sequence>
<proteinExistence type="predicted"/>
<protein>
    <submittedName>
        <fullName evidence="8">Fungal specific transcription factor</fullName>
    </submittedName>
</protein>
<feature type="region of interest" description="Disordered" evidence="6">
    <location>
        <begin position="676"/>
        <end position="817"/>
    </location>
</feature>
<feature type="compositionally biased region" description="Gly residues" evidence="6">
    <location>
        <begin position="691"/>
        <end position="702"/>
    </location>
</feature>
<evidence type="ECO:0000256" key="1">
    <source>
        <dbReference type="ARBA" id="ARBA00004123"/>
    </source>
</evidence>
<dbReference type="KEGG" id="sapo:SAPIO_CDS7014"/>